<dbReference type="KEGG" id="ppi:YSA_06481"/>
<organism evidence="1 2">
    <name type="scientific">Pseudomonas putida ND6</name>
    <dbReference type="NCBI Taxonomy" id="231023"/>
    <lineage>
        <taxon>Bacteria</taxon>
        <taxon>Pseudomonadati</taxon>
        <taxon>Pseudomonadota</taxon>
        <taxon>Gammaproteobacteria</taxon>
        <taxon>Pseudomonadales</taxon>
        <taxon>Pseudomonadaceae</taxon>
        <taxon>Pseudomonas</taxon>
    </lineage>
</organism>
<proteinExistence type="predicted"/>
<accession>I3UXP1</accession>
<dbReference type="AlphaFoldDB" id="I3UXP1"/>
<dbReference type="HOGENOM" id="CLU_3204187_0_0_6"/>
<sequence length="45" mass="4684">MCAIVNSSQFYAGKMAPSNGMPKISCARTGVCPMNGCAKLDLQST</sequence>
<evidence type="ECO:0000313" key="1">
    <source>
        <dbReference type="EMBL" id="AFK70262.1"/>
    </source>
</evidence>
<gene>
    <name evidence="1" type="ORF">YSA_06481</name>
</gene>
<name>I3UXP1_PSEPU</name>
<protein>
    <submittedName>
        <fullName evidence="1">Uncharacterized protein</fullName>
    </submittedName>
</protein>
<reference evidence="1 2" key="1">
    <citation type="journal article" date="2012" name="J. Bacteriol.">
        <title>Complete Genome Sequence of the Naphthalene-Degrading Pseudomonas putida Strain ND6.</title>
        <authorList>
            <person name="Li S."/>
            <person name="Zhao H."/>
            <person name="Li Y."/>
            <person name="Niu S."/>
            <person name="Cai B."/>
        </authorList>
    </citation>
    <scope>NUCLEOTIDE SEQUENCE [LARGE SCALE GENOMIC DNA]</scope>
    <source>
        <strain evidence="1 2">ND6</strain>
    </source>
</reference>
<evidence type="ECO:0000313" key="2">
    <source>
        <dbReference type="Proteomes" id="UP000005268"/>
    </source>
</evidence>
<dbReference type="Proteomes" id="UP000005268">
    <property type="component" value="Chromosome"/>
</dbReference>
<dbReference type="EMBL" id="CP003588">
    <property type="protein sequence ID" value="AFK70262.1"/>
    <property type="molecule type" value="Genomic_DNA"/>
</dbReference>